<dbReference type="InterPro" id="IPR002744">
    <property type="entry name" value="MIP18-like"/>
</dbReference>
<dbReference type="Gene3D" id="3.30.300.130">
    <property type="entry name" value="Fe-S cluster assembly (FSCA)"/>
    <property type="match status" value="1"/>
</dbReference>
<dbReference type="RefSeq" id="WP_052606210.1">
    <property type="nucleotide sequence ID" value="NZ_JXYS01000078.1"/>
</dbReference>
<evidence type="ECO:0000313" key="3">
    <source>
        <dbReference type="Proteomes" id="UP000032360"/>
    </source>
</evidence>
<dbReference type="InterPro" id="IPR034904">
    <property type="entry name" value="FSCA_dom_sf"/>
</dbReference>
<evidence type="ECO:0000313" key="2">
    <source>
        <dbReference type="EMBL" id="KJF16643.1"/>
    </source>
</evidence>
<gene>
    <name evidence="2" type="ORF">AXFE_25060</name>
</gene>
<comment type="caution">
    <text evidence="2">The sequence shown here is derived from an EMBL/GenBank/DDBJ whole genome shotgun (WGS) entry which is preliminary data.</text>
</comment>
<dbReference type="SUPFAM" id="SSF117916">
    <property type="entry name" value="Fe-S cluster assembly (FSCA) domain-like"/>
    <property type="match status" value="1"/>
</dbReference>
<name>A0A0D8HFE2_9ACTN</name>
<accession>A0A0D8HFE2</accession>
<reference evidence="2 3" key="1">
    <citation type="submission" date="2015-01" db="EMBL/GenBank/DDBJ databases">
        <title>Draft genome of the acidophilic iron oxidizer Acidithrix ferrooxidans strain Py-F3.</title>
        <authorList>
            <person name="Poehlein A."/>
            <person name="Eisen S."/>
            <person name="Schloemann M."/>
            <person name="Johnson B.D."/>
            <person name="Daniel R."/>
            <person name="Muehling M."/>
        </authorList>
    </citation>
    <scope>NUCLEOTIDE SEQUENCE [LARGE SCALE GENOMIC DNA]</scope>
    <source>
        <strain evidence="2 3">Py-F3</strain>
    </source>
</reference>
<dbReference type="EMBL" id="JXYS01000078">
    <property type="protein sequence ID" value="KJF16643.1"/>
    <property type="molecule type" value="Genomic_DNA"/>
</dbReference>
<dbReference type="InterPro" id="IPR052339">
    <property type="entry name" value="Fe-S_Maturation_MIP18"/>
</dbReference>
<dbReference type="PANTHER" id="PTHR42831">
    <property type="entry name" value="FE-S PROTEIN MATURATION AUXILIARY FACTOR YITW"/>
    <property type="match status" value="1"/>
</dbReference>
<dbReference type="Proteomes" id="UP000032360">
    <property type="component" value="Unassembled WGS sequence"/>
</dbReference>
<organism evidence="2 3">
    <name type="scientific">Acidithrix ferrooxidans</name>
    <dbReference type="NCBI Taxonomy" id="1280514"/>
    <lineage>
        <taxon>Bacteria</taxon>
        <taxon>Bacillati</taxon>
        <taxon>Actinomycetota</taxon>
        <taxon>Acidimicrobiia</taxon>
        <taxon>Acidimicrobiales</taxon>
        <taxon>Acidimicrobiaceae</taxon>
        <taxon>Acidithrix</taxon>
    </lineage>
</organism>
<proteinExistence type="predicted"/>
<keyword evidence="3" id="KW-1185">Reference proteome</keyword>
<dbReference type="Pfam" id="PF01883">
    <property type="entry name" value="FeS_assembly_P"/>
    <property type="match status" value="1"/>
</dbReference>
<dbReference type="STRING" id="1280514.AXFE_25060"/>
<dbReference type="PANTHER" id="PTHR42831:SF1">
    <property type="entry name" value="FE-S PROTEIN MATURATION AUXILIARY FACTOR YITW"/>
    <property type="match status" value="1"/>
</dbReference>
<evidence type="ECO:0000259" key="1">
    <source>
        <dbReference type="Pfam" id="PF01883"/>
    </source>
</evidence>
<dbReference type="AlphaFoldDB" id="A0A0D8HFE2"/>
<protein>
    <recommendedName>
        <fullName evidence="1">MIP18 family-like domain-containing protein</fullName>
    </recommendedName>
</protein>
<sequence>MVEETAKKEILDLAWSALRGVIDPELALDIVALGLIYRMEFVEDRLECDMTLTTLGCPVSESMPIQVQEVLERCCSTEVEVKLVWSPPWGVEMIDPVSAKALGLRR</sequence>
<feature type="domain" description="MIP18 family-like" evidence="1">
    <location>
        <begin position="15"/>
        <end position="76"/>
    </location>
</feature>
<dbReference type="OrthoDB" id="9805360at2"/>